<dbReference type="SUPFAM" id="SSF55753">
    <property type="entry name" value="Actin depolymerizing proteins"/>
    <property type="match status" value="6"/>
</dbReference>
<dbReference type="SMART" id="SM00262">
    <property type="entry name" value="GEL"/>
    <property type="match status" value="6"/>
</dbReference>
<dbReference type="PANTHER" id="PTHR11977:SF123">
    <property type="entry name" value="GELSOLIN"/>
    <property type="match status" value="1"/>
</dbReference>
<dbReference type="PRINTS" id="PR00597">
    <property type="entry name" value="GELSOLIN"/>
</dbReference>
<dbReference type="GO" id="GO:0051014">
    <property type="term" value="P:actin filament severing"/>
    <property type="evidence" value="ECO:0007669"/>
    <property type="project" value="TreeGrafter"/>
</dbReference>
<dbReference type="GO" id="GO:0008154">
    <property type="term" value="P:actin polymerization or depolymerization"/>
    <property type="evidence" value="ECO:0007669"/>
    <property type="project" value="TreeGrafter"/>
</dbReference>
<evidence type="ECO:0000313" key="7">
    <source>
        <dbReference type="WBParaSite" id="Pan_g725.t1"/>
    </source>
</evidence>
<dbReference type="CDD" id="cd11292">
    <property type="entry name" value="gelsolin_S3_like"/>
    <property type="match status" value="1"/>
</dbReference>
<evidence type="ECO:0000256" key="1">
    <source>
        <dbReference type="ARBA" id="ARBA00008418"/>
    </source>
</evidence>
<keyword evidence="2" id="KW-0117">Actin capping</keyword>
<dbReference type="WBParaSite" id="Pan_g725.t1">
    <property type="protein sequence ID" value="Pan_g725.t1"/>
    <property type="gene ID" value="Pan_g725"/>
</dbReference>
<dbReference type="SMART" id="SM00153">
    <property type="entry name" value="VHP"/>
    <property type="match status" value="1"/>
</dbReference>
<protein>
    <submittedName>
        <fullName evidence="7">HP domain-containing protein</fullName>
    </submittedName>
</protein>
<reference evidence="7" key="2">
    <citation type="submission" date="2020-10" db="UniProtKB">
        <authorList>
            <consortium name="WormBaseParasite"/>
        </authorList>
    </citation>
    <scope>IDENTIFICATION</scope>
</reference>
<dbReference type="PANTHER" id="PTHR11977">
    <property type="entry name" value="VILLIN"/>
    <property type="match status" value="1"/>
</dbReference>
<organism evidence="6 7">
    <name type="scientific">Panagrellus redivivus</name>
    <name type="common">Microworm</name>
    <dbReference type="NCBI Taxonomy" id="6233"/>
    <lineage>
        <taxon>Eukaryota</taxon>
        <taxon>Metazoa</taxon>
        <taxon>Ecdysozoa</taxon>
        <taxon>Nematoda</taxon>
        <taxon>Chromadorea</taxon>
        <taxon>Rhabditida</taxon>
        <taxon>Tylenchina</taxon>
        <taxon>Panagrolaimomorpha</taxon>
        <taxon>Panagrolaimoidea</taxon>
        <taxon>Panagrolaimidae</taxon>
        <taxon>Panagrellus</taxon>
    </lineage>
</organism>
<dbReference type="GO" id="GO:0015629">
    <property type="term" value="C:actin cytoskeleton"/>
    <property type="evidence" value="ECO:0007669"/>
    <property type="project" value="TreeGrafter"/>
</dbReference>
<dbReference type="Pfam" id="PF02209">
    <property type="entry name" value="VHP"/>
    <property type="match status" value="1"/>
</dbReference>
<dbReference type="Gene3D" id="1.10.950.10">
    <property type="entry name" value="Villin headpiece domain"/>
    <property type="match status" value="1"/>
</dbReference>
<dbReference type="SUPFAM" id="SSF47050">
    <property type="entry name" value="VHP, Villin headpiece domain"/>
    <property type="match status" value="1"/>
</dbReference>
<keyword evidence="3" id="KW-0677">Repeat</keyword>
<feature type="domain" description="HP" evidence="5">
    <location>
        <begin position="765"/>
        <end position="830"/>
    </location>
</feature>
<evidence type="ECO:0000313" key="6">
    <source>
        <dbReference type="Proteomes" id="UP000492821"/>
    </source>
</evidence>
<comment type="similarity">
    <text evidence="1">Belongs to the villin/gelsolin family.</text>
</comment>
<dbReference type="Pfam" id="PF00626">
    <property type="entry name" value="Gelsolin"/>
    <property type="match status" value="3"/>
</dbReference>
<proteinExistence type="inferred from homology"/>
<keyword evidence="6" id="KW-1185">Reference proteome</keyword>
<evidence type="ECO:0000256" key="3">
    <source>
        <dbReference type="ARBA" id="ARBA00022737"/>
    </source>
</evidence>
<evidence type="ECO:0000259" key="5">
    <source>
        <dbReference type="PROSITE" id="PS51089"/>
    </source>
</evidence>
<keyword evidence="4" id="KW-0009">Actin-binding</keyword>
<dbReference type="Gene3D" id="3.40.20.10">
    <property type="entry name" value="Severin"/>
    <property type="match status" value="6"/>
</dbReference>
<dbReference type="PROSITE" id="PS51089">
    <property type="entry name" value="HP"/>
    <property type="match status" value="1"/>
</dbReference>
<dbReference type="GO" id="GO:0051016">
    <property type="term" value="P:barbed-end actin filament capping"/>
    <property type="evidence" value="ECO:0007669"/>
    <property type="project" value="TreeGrafter"/>
</dbReference>
<dbReference type="GO" id="GO:0051015">
    <property type="term" value="F:actin filament binding"/>
    <property type="evidence" value="ECO:0007669"/>
    <property type="project" value="InterPro"/>
</dbReference>
<reference evidence="6" key="1">
    <citation type="journal article" date="2013" name="Genetics">
        <title>The draft genome and transcriptome of Panagrellus redivivus are shaped by the harsh demands of a free-living lifestyle.</title>
        <authorList>
            <person name="Srinivasan J."/>
            <person name="Dillman A.R."/>
            <person name="Macchietto M.G."/>
            <person name="Heikkinen L."/>
            <person name="Lakso M."/>
            <person name="Fracchia K.M."/>
            <person name="Antoshechkin I."/>
            <person name="Mortazavi A."/>
            <person name="Wong G."/>
            <person name="Sternberg P.W."/>
        </authorList>
    </citation>
    <scope>NUCLEOTIDE SEQUENCE [LARGE SCALE GENOMIC DNA]</scope>
    <source>
        <strain evidence="6">MT8872</strain>
    </source>
</reference>
<dbReference type="GO" id="GO:0005546">
    <property type="term" value="F:phosphatidylinositol-4,5-bisphosphate binding"/>
    <property type="evidence" value="ECO:0007669"/>
    <property type="project" value="TreeGrafter"/>
</dbReference>
<dbReference type="GO" id="GO:0005737">
    <property type="term" value="C:cytoplasm"/>
    <property type="evidence" value="ECO:0007669"/>
    <property type="project" value="TreeGrafter"/>
</dbReference>
<sequence>MTNSDGIDFAKEKGLTAPGLKVWMIESLKSIVQVPDTDHGVFDDTLTYLALYTNRDKTSKVFFWIGESATLDRQCVAAFLATQLERYVKCYGTYRETQNHESKFFLEVFHRLRYFHGDTKTGILRKLEFDTPKRLYQVKGRNTVRVVEVPLKVESLNTDDAFILDTGDEDIYVWFGRTANCFERCKAGEVARDIRDQDHGGRCTVNYIEGRECFTDRDFFAHLNAKPQKIPAVAESTSDEQFEKLQRPLRLFCISDASGQLTITELNPPFTQDSLDTQDCFILDSGSNMTGIFAWVGRGCTELEKTDVFNKALKYLRSEDLPSYTPICKVSEGLEPMLFRDLMQFPRASSSGTNVGKGCTVGLELHPLSKVAKVDSNEKFDATKMHRRTESSLTKLVQENDSPYMDDHTVEIGRIEKFDIHPVPIEDYGRFYSGDAYVIRVEDRRRIVMYSWLGSHCTIDERMAAAFSLRNQNMDTGGKELKNYDIIQFKEPPHFSRLFGGILIYLKGGHDSGFKSMRASLLDKAAAKGAKEEVKLFQIREKTVNEIAVDSSNLNSNDVFGVLEADRLYIWIGKGANQAEISVSKLLPRLLRATVFDIIDEGDEPDEFWDAIGGQKEYATGGRLEDANASCTARLFHCSNAKGKFHVEEVFSLTQSDLETDDIMILDAFTEIYIWIGAGSNAAEKKSALKTVMEYIASDSSGRSNENLPILVVDQGKEPQAFRAHFGAWDDMFWINGLNDSQLRTLVESTESQVFSPVDGRELLSNFNKIYTVEELRVPIEELPFGVDPAKKEEHLNDTDFIEVLGIDREAFYKLPKWRQNQRKVAAGIF</sequence>
<dbReference type="Proteomes" id="UP000492821">
    <property type="component" value="Unassembled WGS sequence"/>
</dbReference>
<dbReference type="InterPro" id="IPR036886">
    <property type="entry name" value="Villin_headpiece_dom_sf"/>
</dbReference>
<accession>A0A7E5A113</accession>
<dbReference type="InterPro" id="IPR007122">
    <property type="entry name" value="Villin/Gelsolin"/>
</dbReference>
<dbReference type="AlphaFoldDB" id="A0A7E5A113"/>
<evidence type="ECO:0000256" key="4">
    <source>
        <dbReference type="ARBA" id="ARBA00023203"/>
    </source>
</evidence>
<dbReference type="FunFam" id="3.40.20.10:FF:000005">
    <property type="entry name" value="Gelsolin"/>
    <property type="match status" value="1"/>
</dbReference>
<dbReference type="InterPro" id="IPR003128">
    <property type="entry name" value="Villin_headpiece"/>
</dbReference>
<dbReference type="InterPro" id="IPR007123">
    <property type="entry name" value="Gelsolin-like_dom"/>
</dbReference>
<dbReference type="CDD" id="cd11291">
    <property type="entry name" value="gelsolin_S6_like"/>
    <property type="match status" value="1"/>
</dbReference>
<evidence type="ECO:0000256" key="2">
    <source>
        <dbReference type="ARBA" id="ARBA00022467"/>
    </source>
</evidence>
<dbReference type="InterPro" id="IPR029006">
    <property type="entry name" value="ADF-H/Gelsolin-like_dom_sf"/>
</dbReference>
<name>A0A7E5A113_PANRE</name>